<feature type="transmembrane region" description="Helical" evidence="1">
    <location>
        <begin position="41"/>
        <end position="64"/>
    </location>
</feature>
<evidence type="ECO:0000313" key="3">
    <source>
        <dbReference type="Proteomes" id="UP000222056"/>
    </source>
</evidence>
<evidence type="ECO:0000313" key="2">
    <source>
        <dbReference type="EMBL" id="SEH12723.1"/>
    </source>
</evidence>
<keyword evidence="1" id="KW-0472">Membrane</keyword>
<keyword evidence="3" id="KW-1185">Reference proteome</keyword>
<name>A0A1H6FS90_THEAL</name>
<accession>A0A1H6FS90</accession>
<keyword evidence="1" id="KW-0812">Transmembrane</keyword>
<gene>
    <name evidence="2" type="ORF">SAMN02745716_1184</name>
</gene>
<organism evidence="2 3">
    <name type="scientific">Thermoleophilum album</name>
    <dbReference type="NCBI Taxonomy" id="29539"/>
    <lineage>
        <taxon>Bacteria</taxon>
        <taxon>Bacillati</taxon>
        <taxon>Actinomycetota</taxon>
        <taxon>Thermoleophilia</taxon>
        <taxon>Thermoleophilales</taxon>
        <taxon>Thermoleophilaceae</taxon>
        <taxon>Thermoleophilum</taxon>
    </lineage>
</organism>
<evidence type="ECO:0000256" key="1">
    <source>
        <dbReference type="SAM" id="Phobius"/>
    </source>
</evidence>
<dbReference type="Proteomes" id="UP000222056">
    <property type="component" value="Unassembled WGS sequence"/>
</dbReference>
<reference evidence="3" key="1">
    <citation type="submission" date="2016-10" db="EMBL/GenBank/DDBJ databases">
        <authorList>
            <person name="Varghese N."/>
            <person name="Submissions S."/>
        </authorList>
    </citation>
    <scope>NUCLEOTIDE SEQUENCE [LARGE SCALE GENOMIC DNA]</scope>
    <source>
        <strain evidence="3">ATCC 35263</strain>
    </source>
</reference>
<protein>
    <submittedName>
        <fullName evidence="2">Putative ABC transport system permease protein</fullName>
    </submittedName>
</protein>
<proteinExistence type="predicted"/>
<dbReference type="AlphaFoldDB" id="A0A1H6FS90"/>
<dbReference type="EMBL" id="FNWJ01000001">
    <property type="protein sequence ID" value="SEH12723.1"/>
    <property type="molecule type" value="Genomic_DNA"/>
</dbReference>
<keyword evidence="1" id="KW-1133">Transmembrane helix</keyword>
<dbReference type="RefSeq" id="WP_093117080.1">
    <property type="nucleotide sequence ID" value="NZ_FNWJ01000001.1"/>
</dbReference>
<sequence>MTLGGLAAGAVLAALLSQVLVKVLTGVFDPPPDALAVPWPYLAAVAVVVTTALGAACALALRLLRRPAVTVLRDL</sequence>